<dbReference type="InterPro" id="IPR029063">
    <property type="entry name" value="SAM-dependent_MTases_sf"/>
</dbReference>
<dbReference type="EMBL" id="JBFAUK010000004">
    <property type="protein sequence ID" value="MEV5506501.1"/>
    <property type="molecule type" value="Genomic_DNA"/>
</dbReference>
<evidence type="ECO:0000256" key="11">
    <source>
        <dbReference type="ARBA" id="ARBA00031350"/>
    </source>
</evidence>
<dbReference type="GO" id="GO:0032259">
    <property type="term" value="P:methylation"/>
    <property type="evidence" value="ECO:0007669"/>
    <property type="project" value="UniProtKB-KW"/>
</dbReference>
<evidence type="ECO:0000313" key="13">
    <source>
        <dbReference type="Proteomes" id="UP001552594"/>
    </source>
</evidence>
<dbReference type="CDD" id="cd02440">
    <property type="entry name" value="AdoMet_MTases"/>
    <property type="match status" value="1"/>
</dbReference>
<evidence type="ECO:0000256" key="9">
    <source>
        <dbReference type="ARBA" id="ARBA00030757"/>
    </source>
</evidence>
<comment type="subcellular location">
    <subcellularLocation>
        <location evidence="1">Cytoplasm</location>
    </subcellularLocation>
</comment>
<proteinExistence type="inferred from homology"/>
<keyword evidence="5" id="KW-0963">Cytoplasm</keyword>
<evidence type="ECO:0000256" key="2">
    <source>
        <dbReference type="ARBA" id="ARBA00005369"/>
    </source>
</evidence>
<dbReference type="Pfam" id="PF01135">
    <property type="entry name" value="PCMT"/>
    <property type="match status" value="1"/>
</dbReference>
<organism evidence="12 13">
    <name type="scientific">Streptomyces orinoci</name>
    <name type="common">Streptoverticillium orinoci</name>
    <dbReference type="NCBI Taxonomy" id="67339"/>
    <lineage>
        <taxon>Bacteria</taxon>
        <taxon>Bacillati</taxon>
        <taxon>Actinomycetota</taxon>
        <taxon>Actinomycetes</taxon>
        <taxon>Kitasatosporales</taxon>
        <taxon>Streptomycetaceae</taxon>
        <taxon>Streptomyces</taxon>
    </lineage>
</organism>
<reference evidence="12 13" key="1">
    <citation type="submission" date="2024-06" db="EMBL/GenBank/DDBJ databases">
        <title>The Natural Products Discovery Center: Release of the First 8490 Sequenced Strains for Exploring Actinobacteria Biosynthetic Diversity.</title>
        <authorList>
            <person name="Kalkreuter E."/>
            <person name="Kautsar S.A."/>
            <person name="Yang D."/>
            <person name="Bader C.D."/>
            <person name="Teijaro C.N."/>
            <person name="Fluegel L."/>
            <person name="Davis C.M."/>
            <person name="Simpson J.R."/>
            <person name="Lauterbach L."/>
            <person name="Steele A.D."/>
            <person name="Gui C."/>
            <person name="Meng S."/>
            <person name="Li G."/>
            <person name="Viehrig K."/>
            <person name="Ye F."/>
            <person name="Su P."/>
            <person name="Kiefer A.F."/>
            <person name="Nichols A."/>
            <person name="Cepeda A.J."/>
            <person name="Yan W."/>
            <person name="Fan B."/>
            <person name="Jiang Y."/>
            <person name="Adhikari A."/>
            <person name="Zheng C.-J."/>
            <person name="Schuster L."/>
            <person name="Cowan T.M."/>
            <person name="Smanski M.J."/>
            <person name="Chevrette M.G."/>
            <person name="De Carvalho L.P.S."/>
            <person name="Shen B."/>
        </authorList>
    </citation>
    <scope>NUCLEOTIDE SEQUENCE [LARGE SCALE GENOMIC DNA]</scope>
    <source>
        <strain evidence="12 13">NPDC052347</strain>
    </source>
</reference>
<dbReference type="GO" id="GO:0008168">
    <property type="term" value="F:methyltransferase activity"/>
    <property type="evidence" value="ECO:0007669"/>
    <property type="project" value="UniProtKB-KW"/>
</dbReference>
<evidence type="ECO:0000256" key="6">
    <source>
        <dbReference type="ARBA" id="ARBA00022603"/>
    </source>
</evidence>
<keyword evidence="13" id="KW-1185">Reference proteome</keyword>
<protein>
    <recommendedName>
        <fullName evidence="4">Protein-L-isoaspartate O-methyltransferase</fullName>
        <ecNumber evidence="3">2.1.1.77</ecNumber>
    </recommendedName>
    <alternativeName>
        <fullName evidence="11">L-isoaspartyl protein carboxyl methyltransferase</fullName>
    </alternativeName>
    <alternativeName>
        <fullName evidence="9">Protein L-isoaspartyl methyltransferase</fullName>
    </alternativeName>
    <alternativeName>
        <fullName evidence="10">Protein-beta-aspartate methyltransferase</fullName>
    </alternativeName>
</protein>
<dbReference type="RefSeq" id="WP_109282911.1">
    <property type="nucleotide sequence ID" value="NZ_JBFAUK010000004.1"/>
</dbReference>
<evidence type="ECO:0000313" key="12">
    <source>
        <dbReference type="EMBL" id="MEV5506501.1"/>
    </source>
</evidence>
<keyword evidence="7" id="KW-0808">Transferase</keyword>
<dbReference type="Proteomes" id="UP001552594">
    <property type="component" value="Unassembled WGS sequence"/>
</dbReference>
<evidence type="ECO:0000256" key="1">
    <source>
        <dbReference type="ARBA" id="ARBA00004496"/>
    </source>
</evidence>
<dbReference type="Gene3D" id="3.40.50.150">
    <property type="entry name" value="Vaccinia Virus protein VP39"/>
    <property type="match status" value="1"/>
</dbReference>
<name>A0ABV3JUE2_STRON</name>
<evidence type="ECO:0000256" key="5">
    <source>
        <dbReference type="ARBA" id="ARBA00022490"/>
    </source>
</evidence>
<comment type="similarity">
    <text evidence="2">Belongs to the methyltransferase superfamily. L-isoaspartyl/D-aspartyl protein methyltransferase family.</text>
</comment>
<dbReference type="EC" id="2.1.1.77" evidence="3"/>
<dbReference type="PANTHER" id="PTHR11579:SF0">
    <property type="entry name" value="PROTEIN-L-ISOASPARTATE(D-ASPARTATE) O-METHYLTRANSFERASE"/>
    <property type="match status" value="1"/>
</dbReference>
<gene>
    <name evidence="12" type="ORF">AB0L16_08465</name>
</gene>
<evidence type="ECO:0000256" key="8">
    <source>
        <dbReference type="ARBA" id="ARBA00022691"/>
    </source>
</evidence>
<dbReference type="SUPFAM" id="SSF53335">
    <property type="entry name" value="S-adenosyl-L-methionine-dependent methyltransferases"/>
    <property type="match status" value="1"/>
</dbReference>
<accession>A0ABV3JUE2</accession>
<evidence type="ECO:0000256" key="10">
    <source>
        <dbReference type="ARBA" id="ARBA00031323"/>
    </source>
</evidence>
<evidence type="ECO:0000256" key="4">
    <source>
        <dbReference type="ARBA" id="ARBA00013346"/>
    </source>
</evidence>
<sequence length="378" mass="41145">MNWQHHAEALAEAVAHRSSRWHPLVATTPRHIFIPRWWERDGDGYALHVPQNDEEWLPATYADKSLVTRVGPLHADHAKPDEHPTGRPTSSATLPSLVINMHRHACLDPADSLLYIGTGSGYGTALAARYLAHPEQVTSVDVDPYLVAAARDRLDATGLQPHVMTVDATGPLPLKAGSVDRIVSMVSVRTIPPSWLDALCPGGRLVTTIAGTSLLVTAEKNPDGGATGRVQWDRAGFMPVRHGDDYPPGLNALLHTAEQQEGEDVTTGPYPVVDVEQAWDLDSMLSVTAPGIVHRYRQDGEQRTAIMAHPDGSWARATATGAGRPTVHQGGPRRLWNILDEVRAYWLSNGELPVRGARVLVNAEGRTILARGGWHVKL</sequence>
<dbReference type="InterPro" id="IPR000682">
    <property type="entry name" value="PCMT"/>
</dbReference>
<evidence type="ECO:0000256" key="7">
    <source>
        <dbReference type="ARBA" id="ARBA00022679"/>
    </source>
</evidence>
<dbReference type="PANTHER" id="PTHR11579">
    <property type="entry name" value="PROTEIN-L-ISOASPARTATE O-METHYLTRANSFERASE"/>
    <property type="match status" value="1"/>
</dbReference>
<evidence type="ECO:0000256" key="3">
    <source>
        <dbReference type="ARBA" id="ARBA00011890"/>
    </source>
</evidence>
<keyword evidence="8" id="KW-0949">S-adenosyl-L-methionine</keyword>
<keyword evidence="6 12" id="KW-0489">Methyltransferase</keyword>
<comment type="caution">
    <text evidence="12">The sequence shown here is derived from an EMBL/GenBank/DDBJ whole genome shotgun (WGS) entry which is preliminary data.</text>
</comment>